<keyword evidence="5" id="KW-0256">Endoplasmic reticulum</keyword>
<evidence type="ECO:0000256" key="4">
    <source>
        <dbReference type="ARBA" id="ARBA00022679"/>
    </source>
</evidence>
<dbReference type="RefSeq" id="WP_262574931.1">
    <property type="nucleotide sequence ID" value="NZ_JAOQJU010000003.1"/>
</dbReference>
<evidence type="ECO:0000256" key="5">
    <source>
        <dbReference type="ARBA" id="ARBA00022824"/>
    </source>
</evidence>
<evidence type="ECO:0000313" key="8">
    <source>
        <dbReference type="Proteomes" id="UP001652431"/>
    </source>
</evidence>
<dbReference type="NCBIfam" id="NF041548">
    <property type="entry name" value="PssE"/>
    <property type="match status" value="1"/>
</dbReference>
<name>A0ABT2RKK7_9FIRM</name>
<evidence type="ECO:0000313" key="7">
    <source>
        <dbReference type="EMBL" id="MCU6685944.1"/>
    </source>
</evidence>
<dbReference type="Pfam" id="PF04101">
    <property type="entry name" value="Glyco_tran_28_C"/>
    <property type="match status" value="1"/>
</dbReference>
<dbReference type="EMBL" id="JAOQJU010000003">
    <property type="protein sequence ID" value="MCU6685944.1"/>
    <property type="molecule type" value="Genomic_DNA"/>
</dbReference>
<comment type="similarity">
    <text evidence="2">Belongs to the glycosyltransferase 28 family.</text>
</comment>
<sequence>MKIAEGEVMIFVVLGTQKFPLNRLLKEIDDLVGSGKITEPVFAQIGWSDYIPQNFAFERFLEKSSFEEKIAECSMLITHSGVGTIVTGMRYGKPVVVFPRLKKYGEHVDDHQLEIAESFSELNYVLLCKEEDDLEDILKKCSTHKFDKFISKREKMITTITDYLKTV</sequence>
<evidence type="ECO:0000256" key="2">
    <source>
        <dbReference type="ARBA" id="ARBA00006962"/>
    </source>
</evidence>
<proteinExistence type="inferred from homology"/>
<dbReference type="SUPFAM" id="SSF53756">
    <property type="entry name" value="UDP-Glycosyltransferase/glycogen phosphorylase"/>
    <property type="match status" value="1"/>
</dbReference>
<evidence type="ECO:0000256" key="3">
    <source>
        <dbReference type="ARBA" id="ARBA00022676"/>
    </source>
</evidence>
<gene>
    <name evidence="7" type="ORF">OCV99_05095</name>
</gene>
<protein>
    <submittedName>
        <fullName evidence="7">Glycosyl transferase</fullName>
    </submittedName>
</protein>
<feature type="domain" description="Glycosyl transferase family 28 C-terminal" evidence="6">
    <location>
        <begin position="9"/>
        <end position="154"/>
    </location>
</feature>
<dbReference type="InterPro" id="IPR039042">
    <property type="entry name" value="Alg13-like"/>
</dbReference>
<dbReference type="GO" id="GO:0016740">
    <property type="term" value="F:transferase activity"/>
    <property type="evidence" value="ECO:0007669"/>
    <property type="project" value="UniProtKB-KW"/>
</dbReference>
<dbReference type="InterPro" id="IPR007235">
    <property type="entry name" value="Glyco_trans_28_C"/>
</dbReference>
<comment type="subcellular location">
    <subcellularLocation>
        <location evidence="1">Endoplasmic reticulum</location>
    </subcellularLocation>
</comment>
<organism evidence="7 8">
    <name type="scientific">Dorea acetigenes</name>
    <dbReference type="NCBI Taxonomy" id="2981787"/>
    <lineage>
        <taxon>Bacteria</taxon>
        <taxon>Bacillati</taxon>
        <taxon>Bacillota</taxon>
        <taxon>Clostridia</taxon>
        <taxon>Lachnospirales</taxon>
        <taxon>Lachnospiraceae</taxon>
        <taxon>Dorea</taxon>
    </lineage>
</organism>
<dbReference type="InterPro" id="IPR048097">
    <property type="entry name" value="Cps14G-like"/>
</dbReference>
<evidence type="ECO:0000256" key="1">
    <source>
        <dbReference type="ARBA" id="ARBA00004240"/>
    </source>
</evidence>
<accession>A0ABT2RKK7</accession>
<reference evidence="7 8" key="1">
    <citation type="journal article" date="2021" name="ISME Commun">
        <title>Automated analysis of genomic sequences facilitates high-throughput and comprehensive description of bacteria.</title>
        <authorList>
            <person name="Hitch T.C.A."/>
        </authorList>
    </citation>
    <scope>NUCLEOTIDE SEQUENCE [LARGE SCALE GENOMIC DNA]</scope>
    <source>
        <strain evidence="7 8">Sanger_03</strain>
    </source>
</reference>
<dbReference type="Gene3D" id="3.40.50.2000">
    <property type="entry name" value="Glycogen Phosphorylase B"/>
    <property type="match status" value="1"/>
</dbReference>
<dbReference type="PANTHER" id="PTHR12867">
    <property type="entry name" value="GLYCOSYL TRANSFERASE-RELATED"/>
    <property type="match status" value="1"/>
</dbReference>
<keyword evidence="8" id="KW-1185">Reference proteome</keyword>
<keyword evidence="3" id="KW-0328">Glycosyltransferase</keyword>
<dbReference type="Proteomes" id="UP001652431">
    <property type="component" value="Unassembled WGS sequence"/>
</dbReference>
<dbReference type="PANTHER" id="PTHR12867:SF6">
    <property type="entry name" value="N-ACETYLGLUCOSAMINYLDIPHOSPHODOLICHOL N-ACETYLGLUCOSAMINYLTRANSFERASE"/>
    <property type="match status" value="1"/>
</dbReference>
<comment type="caution">
    <text evidence="7">The sequence shown here is derived from an EMBL/GenBank/DDBJ whole genome shotgun (WGS) entry which is preliminary data.</text>
</comment>
<keyword evidence="4 7" id="KW-0808">Transferase</keyword>
<evidence type="ECO:0000259" key="6">
    <source>
        <dbReference type="Pfam" id="PF04101"/>
    </source>
</evidence>